<evidence type="ECO:0000256" key="2">
    <source>
        <dbReference type="ARBA" id="ARBA00006374"/>
    </source>
</evidence>
<dbReference type="GO" id="GO:0005634">
    <property type="term" value="C:nucleus"/>
    <property type="evidence" value="ECO:0007669"/>
    <property type="project" value="UniProtKB-SubCell"/>
</dbReference>
<feature type="compositionally biased region" description="Low complexity" evidence="5">
    <location>
        <begin position="488"/>
        <end position="498"/>
    </location>
</feature>
<dbReference type="AlphaFoldDB" id="A0A852H228"/>
<evidence type="ECO:0000256" key="4">
    <source>
        <dbReference type="ARBA" id="ARBA00023242"/>
    </source>
</evidence>
<feature type="compositionally biased region" description="Polar residues" evidence="5">
    <location>
        <begin position="465"/>
        <end position="475"/>
    </location>
</feature>
<dbReference type="PANTHER" id="PTHR13026">
    <property type="entry name" value="NNP-1 PROTEIN NOVEL NUCLEAR PROTEIN 1 NOP52"/>
    <property type="match status" value="1"/>
</dbReference>
<comment type="similarity">
    <text evidence="2">Belongs to the RRP1 family.</text>
</comment>
<keyword evidence="7" id="KW-1185">Reference proteome</keyword>
<protein>
    <submittedName>
        <fullName evidence="6">RRP1B protein</fullName>
    </submittedName>
</protein>
<reference evidence="6" key="1">
    <citation type="submission" date="2020-02" db="EMBL/GenBank/DDBJ databases">
        <title>Bird 10,000 Genomes (B10K) Project - Family phase.</title>
        <authorList>
            <person name="Zhang G."/>
        </authorList>
    </citation>
    <scope>NUCLEOTIDE SEQUENCE</scope>
    <source>
        <strain evidence="6">B10K-DU-002-28</strain>
        <tissue evidence="6">Muscle</tissue>
    </source>
</reference>
<feature type="compositionally biased region" description="Polar residues" evidence="5">
    <location>
        <begin position="422"/>
        <end position="431"/>
    </location>
</feature>
<organism evidence="6 7">
    <name type="scientific">Larus smithsonianus</name>
    <name type="common">American herring gull</name>
    <dbReference type="NCBI Taxonomy" id="243888"/>
    <lineage>
        <taxon>Eukaryota</taxon>
        <taxon>Metazoa</taxon>
        <taxon>Chordata</taxon>
        <taxon>Craniata</taxon>
        <taxon>Vertebrata</taxon>
        <taxon>Euteleostomi</taxon>
        <taxon>Archelosauria</taxon>
        <taxon>Archosauria</taxon>
        <taxon>Dinosauria</taxon>
        <taxon>Saurischia</taxon>
        <taxon>Theropoda</taxon>
        <taxon>Coelurosauria</taxon>
        <taxon>Aves</taxon>
        <taxon>Neognathae</taxon>
        <taxon>Neoaves</taxon>
        <taxon>Charadriiformes</taxon>
        <taxon>Laridae</taxon>
        <taxon>Larus</taxon>
    </lineage>
</organism>
<feature type="region of interest" description="Disordered" evidence="5">
    <location>
        <begin position="333"/>
        <end position="513"/>
    </location>
</feature>
<evidence type="ECO:0000256" key="3">
    <source>
        <dbReference type="ARBA" id="ARBA00022552"/>
    </source>
</evidence>
<dbReference type="GO" id="GO:0006364">
    <property type="term" value="P:rRNA processing"/>
    <property type="evidence" value="ECO:0007669"/>
    <property type="project" value="UniProtKB-KW"/>
</dbReference>
<sequence length="754" mass="84602">MAPAAVQPPEIQFAQRLAANEKRIRDRALKKLRGYISVRTQRPAGGFSQEELLKIWKGLFYCMWMQDKPLLQEELADNISQLIHVIQNTEARHLFIQTFWQTMNREWNGIDNLRLDKYYMLMRRILRQSFEVLKRNEWDESLIELFLPLLMKEVMDPDSNAPTGIKLHFIDIYLDELAKVGAKELTADQNLKFIEPFCKIAAKSKDRCMLHAVATGIFELIVDQSPYAIEDLMKELGSNCDEEDASEEDKQENEEVLKTTVDRCLSRKSAQSSEKTEDVYENADDDIGTVLQFDYKAVADKLFELASKKNTPSLNRKRLYKLVKNFQIPYTSSSTGIFPRDFPEDVSTDEDDDEFSRGRRKKKALKPWEKNKLEKVKEDEQETSSAKEASVSQKRRKKRKRDRPSADSGTADGNCEEGIAETSGSNVSSQGKVPENNKERKKKKLLVNEANETTNVVTDTRENHSISAQNSPTDAEQSKKSQLKKMNPKVQNVPVKPVCRNGPANASEAEDINSSVTPLTPKVVKKKQTAGAVLVNGDTPLQQTGVKSIKETLSGDAGSESASSRKVKLKTKTKLVGLEGMKVSSQKAATLKKKRKVKEVLNPVEANGVLEAACKKSRKGESSTALSPLKKKKAKPGSDFVKFEKPTVPKAVFFRKARSTISSTRASMQLNKLQSSSSKKVTFGLNKNMTAEFKKTDKSILVSPEGPSRVAFNPEQKPRHGVLKSPTGTPAGQPQMKKPFTIAAKKRPTAMDFF</sequence>
<dbReference type="Proteomes" id="UP000620207">
    <property type="component" value="Unassembled WGS sequence"/>
</dbReference>
<feature type="region of interest" description="Disordered" evidence="5">
    <location>
        <begin position="615"/>
        <end position="640"/>
    </location>
</feature>
<feature type="compositionally biased region" description="Basic residues" evidence="5">
    <location>
        <begin position="393"/>
        <end position="402"/>
    </location>
</feature>
<evidence type="ECO:0000313" key="7">
    <source>
        <dbReference type="Proteomes" id="UP000620207"/>
    </source>
</evidence>
<feature type="non-terminal residue" evidence="6">
    <location>
        <position position="1"/>
    </location>
</feature>
<feature type="compositionally biased region" description="Polar residues" evidence="5">
    <location>
        <begin position="383"/>
        <end position="392"/>
    </location>
</feature>
<comment type="caution">
    <text evidence="6">The sequence shown here is derived from an EMBL/GenBank/DDBJ whole genome shotgun (WGS) entry which is preliminary data.</text>
</comment>
<dbReference type="PANTHER" id="PTHR13026:SF0">
    <property type="entry name" value="RIBOSOMAL RNA PROCESSING 1B"/>
    <property type="match status" value="1"/>
</dbReference>
<feature type="non-terminal residue" evidence="6">
    <location>
        <position position="754"/>
    </location>
</feature>
<evidence type="ECO:0000256" key="1">
    <source>
        <dbReference type="ARBA" id="ARBA00004123"/>
    </source>
</evidence>
<feature type="compositionally biased region" description="Basic and acidic residues" evidence="5">
    <location>
        <begin position="366"/>
        <end position="378"/>
    </location>
</feature>
<gene>
    <name evidence="6" type="primary">Rrp1b</name>
    <name evidence="6" type="ORF">LARSMI_R02693</name>
</gene>
<evidence type="ECO:0000256" key="5">
    <source>
        <dbReference type="SAM" id="MobiDB-lite"/>
    </source>
</evidence>
<dbReference type="InterPro" id="IPR010301">
    <property type="entry name" value="RRP1"/>
</dbReference>
<keyword evidence="4" id="KW-0539">Nucleus</keyword>
<feature type="region of interest" description="Disordered" evidence="5">
    <location>
        <begin position="698"/>
        <end position="744"/>
    </location>
</feature>
<proteinExistence type="inferred from homology"/>
<accession>A0A852H228</accession>
<evidence type="ECO:0000313" key="6">
    <source>
        <dbReference type="EMBL" id="NXX07221.1"/>
    </source>
</evidence>
<keyword evidence="3" id="KW-0698">rRNA processing</keyword>
<comment type="subcellular location">
    <subcellularLocation>
        <location evidence="1">Nucleus</location>
    </subcellularLocation>
</comment>
<feature type="compositionally biased region" description="Acidic residues" evidence="5">
    <location>
        <begin position="344"/>
        <end position="354"/>
    </location>
</feature>
<dbReference type="GO" id="GO:0030688">
    <property type="term" value="C:preribosome, small subunit precursor"/>
    <property type="evidence" value="ECO:0007669"/>
    <property type="project" value="InterPro"/>
</dbReference>
<dbReference type="Pfam" id="PF05997">
    <property type="entry name" value="Nop52"/>
    <property type="match status" value="1"/>
</dbReference>
<name>A0A852H228_9CHAR</name>
<dbReference type="EMBL" id="WAAC01019707">
    <property type="protein sequence ID" value="NXX07221.1"/>
    <property type="molecule type" value="Genomic_DNA"/>
</dbReference>